<evidence type="ECO:0000313" key="2">
    <source>
        <dbReference type="Proteomes" id="UP001558652"/>
    </source>
</evidence>
<dbReference type="InterPro" id="IPR036397">
    <property type="entry name" value="RNaseH_sf"/>
</dbReference>
<evidence type="ECO:0000313" key="1">
    <source>
        <dbReference type="EMBL" id="KAL1116638.1"/>
    </source>
</evidence>
<accession>A0ABD0YEE2</accession>
<dbReference type="EMBL" id="JBFDAA010000017">
    <property type="protein sequence ID" value="KAL1116638.1"/>
    <property type="molecule type" value="Genomic_DNA"/>
</dbReference>
<sequence length="291" mass="32809">MSYRAQSHTLMLALRHRCLTMSHVRRINMPKCHVIPPQIMRVVSFGEQEDKEDWDAFGVGRFEYLAYDLLYSGNIEGVAQAEDGREQEAGDDGIEGLRLTSDDYVELVNTVVKPWIRRVANGRPYVWQQDSAPCHTSGKSQKWLSERLLNVWPPNSPDLNPVDYFVWGAVEKDTNNTKAQTSRILNKPVSGGLQDIQSQKGGRFPSSSASCSVRTCFGAWYCDYPHKAEDGFKAPKHVLPEQNAGDDGNRHLTPSGIVRPVVAASFYEEGISKFVPLYAKRIDVAWDYVEK</sequence>
<proteinExistence type="predicted"/>
<reference evidence="1 2" key="1">
    <citation type="submission" date="2024-07" db="EMBL/GenBank/DDBJ databases">
        <title>Chromosome-level genome assembly of the water stick insect Ranatra chinensis (Heteroptera: Nepidae).</title>
        <authorList>
            <person name="Liu X."/>
        </authorList>
    </citation>
    <scope>NUCLEOTIDE SEQUENCE [LARGE SCALE GENOMIC DNA]</scope>
    <source>
        <strain evidence="1">Cailab_2021Rc</strain>
        <tissue evidence="1">Muscle</tissue>
    </source>
</reference>
<protein>
    <recommendedName>
        <fullName evidence="3">Transposase</fullName>
    </recommendedName>
</protein>
<dbReference type="Gene3D" id="3.30.420.10">
    <property type="entry name" value="Ribonuclease H-like superfamily/Ribonuclease H"/>
    <property type="match status" value="1"/>
</dbReference>
<dbReference type="AlphaFoldDB" id="A0ABD0YEE2"/>
<dbReference type="Proteomes" id="UP001558652">
    <property type="component" value="Unassembled WGS sequence"/>
</dbReference>
<evidence type="ECO:0008006" key="3">
    <source>
        <dbReference type="Google" id="ProtNLM"/>
    </source>
</evidence>
<comment type="caution">
    <text evidence="1">The sequence shown here is derived from an EMBL/GenBank/DDBJ whole genome shotgun (WGS) entry which is preliminary data.</text>
</comment>
<name>A0ABD0YEE2_9HEMI</name>
<organism evidence="1 2">
    <name type="scientific">Ranatra chinensis</name>
    <dbReference type="NCBI Taxonomy" id="642074"/>
    <lineage>
        <taxon>Eukaryota</taxon>
        <taxon>Metazoa</taxon>
        <taxon>Ecdysozoa</taxon>
        <taxon>Arthropoda</taxon>
        <taxon>Hexapoda</taxon>
        <taxon>Insecta</taxon>
        <taxon>Pterygota</taxon>
        <taxon>Neoptera</taxon>
        <taxon>Paraneoptera</taxon>
        <taxon>Hemiptera</taxon>
        <taxon>Heteroptera</taxon>
        <taxon>Panheteroptera</taxon>
        <taxon>Nepomorpha</taxon>
        <taxon>Nepidae</taxon>
        <taxon>Ranatrinae</taxon>
        <taxon>Ranatra</taxon>
    </lineage>
</organism>
<gene>
    <name evidence="1" type="ORF">AAG570_005110</name>
</gene>
<keyword evidence="2" id="KW-1185">Reference proteome</keyword>